<dbReference type="PANTHER" id="PTHR33371">
    <property type="entry name" value="INTERMEMBRANE PHOSPHOLIPID TRANSPORT SYSTEM BINDING PROTEIN MLAD-RELATED"/>
    <property type="match status" value="1"/>
</dbReference>
<evidence type="ECO:0000259" key="1">
    <source>
        <dbReference type="Pfam" id="PF02470"/>
    </source>
</evidence>
<dbReference type="EMBL" id="RQFP01000014">
    <property type="protein sequence ID" value="TGK91849.1"/>
    <property type="molecule type" value="Genomic_DNA"/>
</dbReference>
<dbReference type="RefSeq" id="WP_100790693.1">
    <property type="nucleotide sequence ID" value="NZ_NPDQ01000004.1"/>
</dbReference>
<sequence>MPTIGRALIVGLLFIFSLVAVGYFTIVTEGGPFQKSGYQLPVYFPDAEGIKIGNKVTIHGVPFGYVSKIRLVQIDEYGNLLPDGETGIGTKVELTLLLKGKVQLFSNYEINIKNESLLSGRVVALDPGSKFPVDPKTKEYLMTEPALTKLEISPRSGKLMPIQGKVTQDPLVSLSELIAENRSDIRKTVQNIANITGKINEGQGTLGKLINESDVHKSVNTTLGDAQVVLKELREGLEDTREQAPVTSFIRSALSAF</sequence>
<protein>
    <submittedName>
        <fullName evidence="2">MCE family protein</fullName>
    </submittedName>
</protein>
<dbReference type="Proteomes" id="UP000297891">
    <property type="component" value="Unassembled WGS sequence"/>
</dbReference>
<comment type="caution">
    <text evidence="2">The sequence shown here is derived from an EMBL/GenBank/DDBJ whole genome shotgun (WGS) entry which is preliminary data.</text>
</comment>
<dbReference type="InterPro" id="IPR052336">
    <property type="entry name" value="MlaD_Phospholipid_Transporter"/>
</dbReference>
<organism evidence="2 3">
    <name type="scientific">Leptospira brenneri</name>
    <dbReference type="NCBI Taxonomy" id="2023182"/>
    <lineage>
        <taxon>Bacteria</taxon>
        <taxon>Pseudomonadati</taxon>
        <taxon>Spirochaetota</taxon>
        <taxon>Spirochaetia</taxon>
        <taxon>Leptospirales</taxon>
        <taxon>Leptospiraceae</taxon>
        <taxon>Leptospira</taxon>
    </lineage>
</organism>
<dbReference type="Pfam" id="PF02470">
    <property type="entry name" value="MlaD"/>
    <property type="match status" value="1"/>
</dbReference>
<dbReference type="AlphaFoldDB" id="A0A2M9Y1L0"/>
<dbReference type="InterPro" id="IPR003399">
    <property type="entry name" value="Mce/MlaD"/>
</dbReference>
<proteinExistence type="predicted"/>
<feature type="domain" description="Mce/MlaD" evidence="1">
    <location>
        <begin position="37"/>
        <end position="128"/>
    </location>
</feature>
<evidence type="ECO:0000313" key="2">
    <source>
        <dbReference type="EMBL" id="TGK91849.1"/>
    </source>
</evidence>
<dbReference type="PANTHER" id="PTHR33371:SF4">
    <property type="entry name" value="INTERMEMBRANE PHOSPHOLIPID TRANSPORT SYSTEM BINDING PROTEIN MLAD"/>
    <property type="match status" value="1"/>
</dbReference>
<dbReference type="OrthoDB" id="338143at2"/>
<accession>A0A2M9Y1L0</accession>
<gene>
    <name evidence="2" type="ORF">EHQ30_16805</name>
</gene>
<reference evidence="2" key="1">
    <citation type="journal article" date="2019" name="PLoS Negl. Trop. Dis.">
        <title>Revisiting the worldwide diversity of Leptospira species in the environment.</title>
        <authorList>
            <person name="Vincent A.T."/>
            <person name="Schiettekatte O."/>
            <person name="Bourhy P."/>
            <person name="Veyrier F.J."/>
            <person name="Picardeau M."/>
        </authorList>
    </citation>
    <scope>NUCLEOTIDE SEQUENCE [LARGE SCALE GENOMIC DNA]</scope>
    <source>
        <strain evidence="2">201800277</strain>
    </source>
</reference>
<dbReference type="NCBIfam" id="NF047463">
    <property type="entry name" value="CllEntPrLepto"/>
    <property type="match status" value="1"/>
</dbReference>
<name>A0A2M9Y1L0_9LEPT</name>
<keyword evidence="3" id="KW-1185">Reference proteome</keyword>
<evidence type="ECO:0000313" key="3">
    <source>
        <dbReference type="Proteomes" id="UP000297891"/>
    </source>
</evidence>